<dbReference type="InterPro" id="IPR029044">
    <property type="entry name" value="Nucleotide-diphossugar_trans"/>
</dbReference>
<dbReference type="SUPFAM" id="SSF53448">
    <property type="entry name" value="Nucleotide-diphospho-sugar transferases"/>
    <property type="match status" value="1"/>
</dbReference>
<dbReference type="PANTHER" id="PTHR43179">
    <property type="entry name" value="RHAMNOSYLTRANSFERASE WBBL"/>
    <property type="match status" value="1"/>
</dbReference>
<dbReference type="Pfam" id="PF00535">
    <property type="entry name" value="Glycos_transf_2"/>
    <property type="match status" value="1"/>
</dbReference>
<feature type="domain" description="Glycosyltransferase 2-like" evidence="1">
    <location>
        <begin position="4"/>
        <end position="153"/>
    </location>
</feature>
<dbReference type="Gene3D" id="3.90.550.10">
    <property type="entry name" value="Spore Coat Polysaccharide Biosynthesis Protein SpsA, Chain A"/>
    <property type="match status" value="1"/>
</dbReference>
<protein>
    <submittedName>
        <fullName evidence="2">Glycosyltransferase family 2 protein</fullName>
    </submittedName>
</protein>
<organism evidence="2 3">
    <name type="scientific">Candidatus Avibacteroides avistercoris</name>
    <dbReference type="NCBI Taxonomy" id="2840690"/>
    <lineage>
        <taxon>Bacteria</taxon>
        <taxon>Pseudomonadati</taxon>
        <taxon>Bacteroidota</taxon>
        <taxon>Bacteroidia</taxon>
        <taxon>Bacteroidales</taxon>
        <taxon>Bacteroidaceae</taxon>
        <taxon>Bacteroidaceae incertae sedis</taxon>
        <taxon>Candidatus Avibacteroides</taxon>
    </lineage>
</organism>
<gene>
    <name evidence="2" type="ORF">IAA93_04865</name>
</gene>
<reference evidence="2" key="2">
    <citation type="submission" date="2021-04" db="EMBL/GenBank/DDBJ databases">
        <authorList>
            <person name="Gilroy R."/>
        </authorList>
    </citation>
    <scope>NUCLEOTIDE SEQUENCE</scope>
    <source>
        <strain evidence="2">MalCec1-1739</strain>
    </source>
</reference>
<dbReference type="CDD" id="cd04186">
    <property type="entry name" value="GT_2_like_c"/>
    <property type="match status" value="1"/>
</dbReference>
<dbReference type="InterPro" id="IPR001173">
    <property type="entry name" value="Glyco_trans_2-like"/>
</dbReference>
<dbReference type="AlphaFoldDB" id="A0A9D2UIK7"/>
<reference evidence="2" key="1">
    <citation type="journal article" date="2021" name="PeerJ">
        <title>Extensive microbial diversity within the chicken gut microbiome revealed by metagenomics and culture.</title>
        <authorList>
            <person name="Gilroy R."/>
            <person name="Ravi A."/>
            <person name="Getino M."/>
            <person name="Pursley I."/>
            <person name="Horton D.L."/>
            <person name="Alikhan N.F."/>
            <person name="Baker D."/>
            <person name="Gharbi K."/>
            <person name="Hall N."/>
            <person name="Watson M."/>
            <person name="Adriaenssens E.M."/>
            <person name="Foster-Nyarko E."/>
            <person name="Jarju S."/>
            <person name="Secka A."/>
            <person name="Antonio M."/>
            <person name="Oren A."/>
            <person name="Chaudhuri R.R."/>
            <person name="La Ragione R."/>
            <person name="Hildebrand F."/>
            <person name="Pallen M.J."/>
        </authorList>
    </citation>
    <scope>NUCLEOTIDE SEQUENCE</scope>
    <source>
        <strain evidence="2">MalCec1-1739</strain>
    </source>
</reference>
<comment type="caution">
    <text evidence="2">The sequence shown here is derived from an EMBL/GenBank/DDBJ whole genome shotgun (WGS) entry which is preliminary data.</text>
</comment>
<dbReference type="Proteomes" id="UP000787625">
    <property type="component" value="Unassembled WGS sequence"/>
</dbReference>
<proteinExistence type="predicted"/>
<accession>A0A9D2UIK7</accession>
<sequence length="393" mass="43969">MRLSVVIVNYKVRDYLEQCLDSLVKALDGTESEVIVVDNASGDGSVEYLRSRYPEAIYIESDENMGFARANNMAFARCTGDLILMLNPDTVVSRCAIAGCMDFIDSHDDAGAVTVKMISATGAFHVESKRGFPSPASSFFKLTGLSRLFPRSRVFGSYNLLYLDEDGEHRVDIFCGAYIMFRRSLMEKAGMLDPAFFMYGEDIDFSFRLTKRTGYGNYYLPFPIIHYKGESTKRSSMAYVRAFYGAMLIFYKKYYGSAHSVMQLIVKAGVVLHGAGLYVVQNVKRLLHRGGEAYRPVRLTVMLVGFGCDDMADLAELARRNGRTLDVQCSVNADGLHSLTPIVVKCDYVVFCREEVSYDDIITFMNKCAGKGAELGIYSRNLHSLVTSQEVMH</sequence>
<evidence type="ECO:0000313" key="3">
    <source>
        <dbReference type="Proteomes" id="UP000787625"/>
    </source>
</evidence>
<name>A0A9D2UIK7_9BACT</name>
<dbReference type="PANTHER" id="PTHR43179:SF7">
    <property type="entry name" value="RHAMNOSYLTRANSFERASE WBBL"/>
    <property type="match status" value="1"/>
</dbReference>
<dbReference type="EMBL" id="DWUP01000099">
    <property type="protein sequence ID" value="HJD53039.1"/>
    <property type="molecule type" value="Genomic_DNA"/>
</dbReference>
<evidence type="ECO:0000259" key="1">
    <source>
        <dbReference type="Pfam" id="PF00535"/>
    </source>
</evidence>
<evidence type="ECO:0000313" key="2">
    <source>
        <dbReference type="EMBL" id="HJD53039.1"/>
    </source>
</evidence>